<dbReference type="SUPFAM" id="SSF100950">
    <property type="entry name" value="NagB/RpiA/CoA transferase-like"/>
    <property type="match status" value="1"/>
</dbReference>
<keyword evidence="5" id="KW-0479">Metal-binding</keyword>
<reference evidence="7" key="1">
    <citation type="submission" date="2018-02" db="EMBL/GenBank/DDBJ databases">
        <authorList>
            <person name="Clavel T."/>
            <person name="Strowig T."/>
        </authorList>
    </citation>
    <scope>NUCLEOTIDE SEQUENCE [LARGE SCALE GENOMIC DNA]</scope>
    <source>
        <strain evidence="7">DSM 103720</strain>
    </source>
</reference>
<dbReference type="Gene3D" id="3.40.50.10420">
    <property type="entry name" value="NagB/RpiA/CoA transferase-like"/>
    <property type="match status" value="1"/>
</dbReference>
<evidence type="ECO:0000313" key="6">
    <source>
        <dbReference type="EMBL" id="PWB02964.1"/>
    </source>
</evidence>
<dbReference type="NCBIfam" id="TIGR02727">
    <property type="entry name" value="MTHFS_bact"/>
    <property type="match status" value="1"/>
</dbReference>
<sequence>MKKDDIRRNIKARKTLLSEEEKQAAAEQVFSLLEQTAEFMLSDRILMYHSLPDELSTRAFIRKWCGRKHFYVPRVNGVNLEILPYDESRLSLGSFHIEEPTGTDTSSVDEMEMIVVPAVAYDRSGNRVGRGKGYYDRLLAGSRARKVGVAYDFQLVDEIEADPHDVQVDVVITQNNHIVIRKYRH</sequence>
<keyword evidence="2 4" id="KW-0547">Nucleotide-binding</keyword>
<keyword evidence="3 4" id="KW-0067">ATP-binding</keyword>
<comment type="cofactor">
    <cofactor evidence="5">
        <name>Mg(2+)</name>
        <dbReference type="ChEBI" id="CHEBI:18420"/>
    </cofactor>
</comment>
<evidence type="ECO:0000256" key="2">
    <source>
        <dbReference type="ARBA" id="ARBA00022741"/>
    </source>
</evidence>
<comment type="caution">
    <text evidence="6">The sequence shown here is derived from an EMBL/GenBank/DDBJ whole genome shotgun (WGS) entry which is preliminary data.</text>
</comment>
<evidence type="ECO:0000256" key="4">
    <source>
        <dbReference type="PIRSR" id="PIRSR006806-1"/>
    </source>
</evidence>
<dbReference type="PANTHER" id="PTHR23407:SF1">
    <property type="entry name" value="5-FORMYLTETRAHYDROFOLATE CYCLO-LIGASE"/>
    <property type="match status" value="1"/>
</dbReference>
<proteinExistence type="inferred from homology"/>
<dbReference type="GO" id="GO:0005524">
    <property type="term" value="F:ATP binding"/>
    <property type="evidence" value="ECO:0007669"/>
    <property type="project" value="UniProtKB-KW"/>
</dbReference>
<gene>
    <name evidence="6" type="ORF">C5O23_04835</name>
</gene>
<protein>
    <recommendedName>
        <fullName evidence="5">5-formyltetrahydrofolate cyclo-ligase</fullName>
        <ecNumber evidence="5">6.3.3.2</ecNumber>
    </recommendedName>
</protein>
<dbReference type="InterPro" id="IPR037171">
    <property type="entry name" value="NagB/RpiA_transferase-like"/>
</dbReference>
<dbReference type="GO" id="GO:0030272">
    <property type="term" value="F:5-formyltetrahydrofolate cyclo-ligase activity"/>
    <property type="evidence" value="ECO:0007669"/>
    <property type="project" value="UniProtKB-EC"/>
</dbReference>
<feature type="binding site" evidence="4">
    <location>
        <position position="54"/>
    </location>
    <ligand>
        <name>substrate</name>
    </ligand>
</feature>
<dbReference type="GO" id="GO:0009396">
    <property type="term" value="P:folic acid-containing compound biosynthetic process"/>
    <property type="evidence" value="ECO:0007669"/>
    <property type="project" value="TreeGrafter"/>
</dbReference>
<keyword evidence="5" id="KW-0460">Magnesium</keyword>
<comment type="catalytic activity">
    <reaction evidence="5">
        <text>(6S)-5-formyl-5,6,7,8-tetrahydrofolate + ATP = (6R)-5,10-methenyltetrahydrofolate + ADP + phosphate</text>
        <dbReference type="Rhea" id="RHEA:10488"/>
        <dbReference type="ChEBI" id="CHEBI:30616"/>
        <dbReference type="ChEBI" id="CHEBI:43474"/>
        <dbReference type="ChEBI" id="CHEBI:57455"/>
        <dbReference type="ChEBI" id="CHEBI:57457"/>
        <dbReference type="ChEBI" id="CHEBI:456216"/>
        <dbReference type="EC" id="6.3.3.2"/>
    </reaction>
</comment>
<keyword evidence="7" id="KW-1185">Reference proteome</keyword>
<dbReference type="RefSeq" id="WP_107031814.1">
    <property type="nucleotide sequence ID" value="NZ_PUEC01000008.1"/>
</dbReference>
<name>A0A2V1IKS4_9BACT</name>
<dbReference type="InterPro" id="IPR002698">
    <property type="entry name" value="FTHF_cligase"/>
</dbReference>
<evidence type="ECO:0000256" key="5">
    <source>
        <dbReference type="RuleBase" id="RU361279"/>
    </source>
</evidence>
<dbReference type="Proteomes" id="UP000244905">
    <property type="component" value="Unassembled WGS sequence"/>
</dbReference>
<evidence type="ECO:0000313" key="7">
    <source>
        <dbReference type="Proteomes" id="UP000244905"/>
    </source>
</evidence>
<dbReference type="GO" id="GO:0035999">
    <property type="term" value="P:tetrahydrofolate interconversion"/>
    <property type="evidence" value="ECO:0007669"/>
    <property type="project" value="TreeGrafter"/>
</dbReference>
<accession>A0A2V1IKS4</accession>
<comment type="similarity">
    <text evidence="1 5">Belongs to the 5-formyltetrahydrofolate cyclo-ligase family.</text>
</comment>
<dbReference type="EMBL" id="PUEC01000008">
    <property type="protein sequence ID" value="PWB02964.1"/>
    <property type="molecule type" value="Genomic_DNA"/>
</dbReference>
<feature type="binding site" evidence="4">
    <location>
        <begin position="127"/>
        <end position="135"/>
    </location>
    <ligand>
        <name>ATP</name>
        <dbReference type="ChEBI" id="CHEBI:30616"/>
    </ligand>
</feature>
<dbReference type="AlphaFoldDB" id="A0A2V1IKS4"/>
<dbReference type="InterPro" id="IPR024185">
    <property type="entry name" value="FTHF_cligase-like_sf"/>
</dbReference>
<dbReference type="Pfam" id="PF01812">
    <property type="entry name" value="5-FTHF_cyc-lig"/>
    <property type="match status" value="1"/>
</dbReference>
<dbReference type="PIRSF" id="PIRSF006806">
    <property type="entry name" value="FTHF_cligase"/>
    <property type="match status" value="1"/>
</dbReference>
<dbReference type="GO" id="GO:0046872">
    <property type="term" value="F:metal ion binding"/>
    <property type="evidence" value="ECO:0007669"/>
    <property type="project" value="UniProtKB-KW"/>
</dbReference>
<dbReference type="PANTHER" id="PTHR23407">
    <property type="entry name" value="ATPASE INHIBITOR/5-FORMYLTETRAHYDROFOLATE CYCLO-LIGASE"/>
    <property type="match status" value="1"/>
</dbReference>
<dbReference type="EC" id="6.3.3.2" evidence="5"/>
<evidence type="ECO:0000256" key="1">
    <source>
        <dbReference type="ARBA" id="ARBA00010638"/>
    </source>
</evidence>
<keyword evidence="6" id="KW-0436">Ligase</keyword>
<evidence type="ECO:0000256" key="3">
    <source>
        <dbReference type="ARBA" id="ARBA00022840"/>
    </source>
</evidence>
<feature type="binding site" evidence="4">
    <location>
        <begin position="3"/>
        <end position="7"/>
    </location>
    <ligand>
        <name>ATP</name>
        <dbReference type="ChEBI" id="CHEBI:30616"/>
    </ligand>
</feature>
<dbReference type="GeneID" id="82525669"/>
<organism evidence="6 7">
    <name type="scientific">Duncaniella muris</name>
    <dbReference type="NCBI Taxonomy" id="2094150"/>
    <lineage>
        <taxon>Bacteria</taxon>
        <taxon>Pseudomonadati</taxon>
        <taxon>Bacteroidota</taxon>
        <taxon>Bacteroidia</taxon>
        <taxon>Bacteroidales</taxon>
        <taxon>Muribaculaceae</taxon>
        <taxon>Duncaniella</taxon>
    </lineage>
</organism>